<evidence type="ECO:0000313" key="3">
    <source>
        <dbReference type="EMBL" id="VFJ12880.1"/>
    </source>
</evidence>
<reference evidence="3 4" key="1">
    <citation type="submission" date="2019-02" db="EMBL/GenBank/DDBJ databases">
        <authorList>
            <person name="Lehtovirta-Morley E L."/>
        </authorList>
    </citation>
    <scope>NUCLEOTIDE SEQUENCE [LARGE SCALE GENOMIC DNA]</scope>
    <source>
        <strain evidence="3">NFRAN1</strain>
    </source>
</reference>
<dbReference type="InterPro" id="IPR018649">
    <property type="entry name" value="SHOCT"/>
</dbReference>
<proteinExistence type="predicted"/>
<feature type="domain" description="YokE-like PH" evidence="2">
    <location>
        <begin position="28"/>
        <end position="147"/>
    </location>
</feature>
<keyword evidence="4" id="KW-1185">Reference proteome</keyword>
<evidence type="ECO:0000259" key="1">
    <source>
        <dbReference type="Pfam" id="PF09851"/>
    </source>
</evidence>
<dbReference type="Pfam" id="PF14470">
    <property type="entry name" value="bPH_3"/>
    <property type="match status" value="1"/>
</dbReference>
<organism evidence="3 4">
    <name type="scientific">Candidatus Nitrosocosmicus franklandianus</name>
    <dbReference type="NCBI Taxonomy" id="1798806"/>
    <lineage>
        <taxon>Archaea</taxon>
        <taxon>Nitrososphaerota</taxon>
        <taxon>Nitrososphaeria</taxon>
        <taxon>Nitrososphaerales</taxon>
        <taxon>Nitrososphaeraceae</taxon>
        <taxon>Candidatus Nitrosocosmicus</taxon>
    </lineage>
</organism>
<evidence type="ECO:0000259" key="2">
    <source>
        <dbReference type="Pfam" id="PF14470"/>
    </source>
</evidence>
<dbReference type="InterPro" id="IPR039519">
    <property type="entry name" value="YokE-like_PH"/>
</dbReference>
<feature type="domain" description="SHOCT" evidence="1">
    <location>
        <begin position="193"/>
        <end position="219"/>
    </location>
</feature>
<dbReference type="Proteomes" id="UP000294299">
    <property type="component" value="Chromosome NFRAN"/>
</dbReference>
<dbReference type="RefSeq" id="WP_134482899.1">
    <property type="nucleotide sequence ID" value="NZ_LR216287.1"/>
</dbReference>
<dbReference type="Pfam" id="PF09851">
    <property type="entry name" value="SHOCT"/>
    <property type="match status" value="1"/>
</dbReference>
<dbReference type="GeneID" id="39420075"/>
<name>A0A484IB24_9ARCH</name>
<sequence>MSDNKNNFNTEITDEDEFDEIRKIAEMLNPDEKVLVVARQSRIKPGGSHFSPNVVYATDRRIILRDPSMLGLKQEIIDIPYNVITNAKIKKGILSASVIFNAPGLFNPNVPEKIPGVKRLSTHEHGEDGVIDAIPKKKAEDLVEVIRYGIAHIRSPTTAFGSGATYLGNMNPMGASSDSQHHYRPAQQISHADELEKLANLRDRGIISDKEFEKMKDRIIHGDSSAGSNNNNNNNK</sequence>
<dbReference type="EMBL" id="LR216287">
    <property type="protein sequence ID" value="VFJ12880.1"/>
    <property type="molecule type" value="Genomic_DNA"/>
</dbReference>
<evidence type="ECO:0008006" key="5">
    <source>
        <dbReference type="Google" id="ProtNLM"/>
    </source>
</evidence>
<dbReference type="KEGG" id="nfn:NFRAN_0558"/>
<gene>
    <name evidence="3" type="ORF">NFRAN_0558</name>
</gene>
<accession>A0A484IB24</accession>
<dbReference type="OrthoDB" id="9227at2157"/>
<dbReference type="AlphaFoldDB" id="A0A484IB24"/>
<evidence type="ECO:0000313" key="4">
    <source>
        <dbReference type="Proteomes" id="UP000294299"/>
    </source>
</evidence>
<protein>
    <recommendedName>
        <fullName evidence="5">SHOCT domain-containing protein</fullName>
    </recommendedName>
</protein>